<dbReference type="CDD" id="cd18791">
    <property type="entry name" value="SF2_C_RHA"/>
    <property type="match status" value="1"/>
</dbReference>
<evidence type="ECO:0000256" key="5">
    <source>
        <dbReference type="ARBA" id="ARBA00022692"/>
    </source>
</evidence>
<dbReference type="PROSITE" id="PS51192">
    <property type="entry name" value="HELICASE_ATP_BIND_1"/>
    <property type="match status" value="1"/>
</dbReference>
<comment type="similarity">
    <text evidence="2">Belongs to the protein kinase superfamily. Ser/Thr protein kinase family.</text>
</comment>
<evidence type="ECO:0000256" key="11">
    <source>
        <dbReference type="ARBA" id="ARBA00022989"/>
    </source>
</evidence>
<dbReference type="InterPro" id="IPR032675">
    <property type="entry name" value="LRR_dom_sf"/>
</dbReference>
<feature type="signal peptide" evidence="17">
    <location>
        <begin position="1"/>
        <end position="22"/>
    </location>
</feature>
<proteinExistence type="inferred from homology"/>
<dbReference type="Pfam" id="PF04408">
    <property type="entry name" value="WHD_HA2"/>
    <property type="match status" value="1"/>
</dbReference>
<comment type="subcellular location">
    <subcellularLocation>
        <location evidence="1">Membrane</location>
    </subcellularLocation>
</comment>
<dbReference type="SUPFAM" id="SSF52540">
    <property type="entry name" value="P-loop containing nucleoside triphosphate hydrolases"/>
    <property type="match status" value="1"/>
</dbReference>
<keyword evidence="12 16" id="KW-0472">Membrane</keyword>
<dbReference type="SMART" id="SM00220">
    <property type="entry name" value="S_TKc"/>
    <property type="match status" value="1"/>
</dbReference>
<evidence type="ECO:0000256" key="12">
    <source>
        <dbReference type="ARBA" id="ARBA00023136"/>
    </source>
</evidence>
<dbReference type="SUPFAM" id="SSF52058">
    <property type="entry name" value="L domain-like"/>
    <property type="match status" value="1"/>
</dbReference>
<keyword evidence="6" id="KW-0677">Repeat</keyword>
<dbReference type="SMART" id="SM00847">
    <property type="entry name" value="HA2"/>
    <property type="match status" value="1"/>
</dbReference>
<keyword evidence="22" id="KW-1185">Reference proteome</keyword>
<gene>
    <name evidence="21" type="ORF">DH2020_049697</name>
</gene>
<keyword evidence="5 16" id="KW-0812">Transmembrane</keyword>
<evidence type="ECO:0000259" key="19">
    <source>
        <dbReference type="PROSITE" id="PS51192"/>
    </source>
</evidence>
<dbReference type="InterPro" id="IPR007502">
    <property type="entry name" value="Helicase-assoc_dom"/>
</dbReference>
<evidence type="ECO:0000259" key="20">
    <source>
        <dbReference type="PROSITE" id="PS51194"/>
    </source>
</evidence>
<dbReference type="EC" id="3.6.4.13" evidence="3"/>
<name>A0ABR0U314_REHGL</name>
<keyword evidence="9" id="KW-0347">Helicase</keyword>
<evidence type="ECO:0000256" key="17">
    <source>
        <dbReference type="SAM" id="SignalP"/>
    </source>
</evidence>
<evidence type="ECO:0000313" key="22">
    <source>
        <dbReference type="Proteomes" id="UP001318860"/>
    </source>
</evidence>
<accession>A0ABR0U314</accession>
<dbReference type="Pfam" id="PF00271">
    <property type="entry name" value="Helicase_C"/>
    <property type="match status" value="1"/>
</dbReference>
<evidence type="ECO:0000256" key="15">
    <source>
        <dbReference type="SAM" id="MobiDB-lite"/>
    </source>
</evidence>
<dbReference type="Gene3D" id="3.80.10.10">
    <property type="entry name" value="Ribonuclease Inhibitor"/>
    <property type="match status" value="2"/>
</dbReference>
<dbReference type="InterPro" id="IPR008271">
    <property type="entry name" value="Ser/Thr_kinase_AS"/>
</dbReference>
<feature type="domain" description="Protein kinase" evidence="18">
    <location>
        <begin position="382"/>
        <end position="687"/>
    </location>
</feature>
<dbReference type="Pfam" id="PF00069">
    <property type="entry name" value="Pkinase"/>
    <property type="match status" value="1"/>
</dbReference>
<dbReference type="SMART" id="SM00490">
    <property type="entry name" value="HELICc"/>
    <property type="match status" value="1"/>
</dbReference>
<dbReference type="Pfam" id="PF13855">
    <property type="entry name" value="LRR_8"/>
    <property type="match status" value="2"/>
</dbReference>
<dbReference type="InterPro" id="IPR048333">
    <property type="entry name" value="HA2_WH"/>
</dbReference>
<evidence type="ECO:0000256" key="10">
    <source>
        <dbReference type="ARBA" id="ARBA00022840"/>
    </source>
</evidence>
<evidence type="ECO:0000256" key="6">
    <source>
        <dbReference type="ARBA" id="ARBA00022737"/>
    </source>
</evidence>
<dbReference type="CDD" id="cd14066">
    <property type="entry name" value="STKc_IRAK"/>
    <property type="match status" value="1"/>
</dbReference>
<dbReference type="EMBL" id="JABTTQ020003489">
    <property type="protein sequence ID" value="KAK6116591.1"/>
    <property type="molecule type" value="Genomic_DNA"/>
</dbReference>
<dbReference type="SMART" id="SM00369">
    <property type="entry name" value="LRR_TYP"/>
    <property type="match status" value="3"/>
</dbReference>
<dbReference type="PANTHER" id="PTHR18934">
    <property type="entry name" value="ATP-DEPENDENT RNA HELICASE"/>
    <property type="match status" value="1"/>
</dbReference>
<keyword evidence="8" id="KW-0378">Hydrolase</keyword>
<dbReference type="PROSITE" id="PS51194">
    <property type="entry name" value="HELICASE_CTER"/>
    <property type="match status" value="1"/>
</dbReference>
<reference evidence="21 22" key="1">
    <citation type="journal article" date="2021" name="Comput. Struct. Biotechnol. J.">
        <title>De novo genome assembly of the potent medicinal plant Rehmannia glutinosa using nanopore technology.</title>
        <authorList>
            <person name="Ma L."/>
            <person name="Dong C."/>
            <person name="Song C."/>
            <person name="Wang X."/>
            <person name="Zheng X."/>
            <person name="Niu Y."/>
            <person name="Chen S."/>
            <person name="Feng W."/>
        </authorList>
    </citation>
    <scope>NUCLEOTIDE SEQUENCE [LARGE SCALE GENOMIC DNA]</scope>
    <source>
        <strain evidence="21">DH-2019</strain>
    </source>
</reference>
<protein>
    <recommendedName>
        <fullName evidence="3">RNA helicase</fullName>
        <ecNumber evidence="3">3.6.4.13</ecNumber>
    </recommendedName>
</protein>
<evidence type="ECO:0000256" key="16">
    <source>
        <dbReference type="SAM" id="Phobius"/>
    </source>
</evidence>
<evidence type="ECO:0000313" key="21">
    <source>
        <dbReference type="EMBL" id="KAK6116591.1"/>
    </source>
</evidence>
<feature type="chain" id="PRO_5047246372" description="RNA helicase" evidence="17">
    <location>
        <begin position="23"/>
        <end position="1937"/>
    </location>
</feature>
<dbReference type="InterPro" id="IPR000719">
    <property type="entry name" value="Prot_kinase_dom"/>
</dbReference>
<evidence type="ECO:0000256" key="14">
    <source>
        <dbReference type="ARBA" id="ARBA00047984"/>
    </source>
</evidence>
<evidence type="ECO:0000259" key="18">
    <source>
        <dbReference type="PROSITE" id="PS50011"/>
    </source>
</evidence>
<feature type="region of interest" description="Disordered" evidence="15">
    <location>
        <begin position="1876"/>
        <end position="1937"/>
    </location>
</feature>
<dbReference type="PROSITE" id="PS50011">
    <property type="entry name" value="PROTEIN_KINASE_DOM"/>
    <property type="match status" value="1"/>
</dbReference>
<dbReference type="InterPro" id="IPR011009">
    <property type="entry name" value="Kinase-like_dom_sf"/>
</dbReference>
<evidence type="ECO:0000256" key="2">
    <source>
        <dbReference type="ARBA" id="ARBA00008684"/>
    </source>
</evidence>
<comment type="caution">
    <text evidence="21">The sequence shown here is derived from an EMBL/GenBank/DDBJ whole genome shotgun (WGS) entry which is preliminary data.</text>
</comment>
<evidence type="ECO:0000256" key="13">
    <source>
        <dbReference type="ARBA" id="ARBA00038040"/>
    </source>
</evidence>
<feature type="region of interest" description="Disordered" evidence="15">
    <location>
        <begin position="746"/>
        <end position="1015"/>
    </location>
</feature>
<comment type="similarity">
    <text evidence="13">Belongs to the DEAD box helicase family. DEAH subfamily. PRP16 sub-subfamily.</text>
</comment>
<dbReference type="Proteomes" id="UP001318860">
    <property type="component" value="Unassembled WGS sequence"/>
</dbReference>
<keyword evidence="7" id="KW-0547">Nucleotide-binding</keyword>
<evidence type="ECO:0000256" key="9">
    <source>
        <dbReference type="ARBA" id="ARBA00022806"/>
    </source>
</evidence>
<dbReference type="Gene3D" id="1.10.510.10">
    <property type="entry name" value="Transferase(Phosphotransferase) domain 1"/>
    <property type="match status" value="1"/>
</dbReference>
<dbReference type="InterPro" id="IPR003591">
    <property type="entry name" value="Leu-rich_rpt_typical-subtyp"/>
</dbReference>
<dbReference type="Pfam" id="PF07717">
    <property type="entry name" value="OB_NTP_bind"/>
    <property type="match status" value="1"/>
</dbReference>
<dbReference type="Gene3D" id="3.30.200.20">
    <property type="entry name" value="Phosphorylase Kinase, domain 1"/>
    <property type="match status" value="1"/>
</dbReference>
<dbReference type="SMART" id="SM00487">
    <property type="entry name" value="DEXDc"/>
    <property type="match status" value="1"/>
</dbReference>
<comment type="catalytic activity">
    <reaction evidence="14">
        <text>ATP + H2O = ADP + phosphate + H(+)</text>
        <dbReference type="Rhea" id="RHEA:13065"/>
        <dbReference type="ChEBI" id="CHEBI:15377"/>
        <dbReference type="ChEBI" id="CHEBI:15378"/>
        <dbReference type="ChEBI" id="CHEBI:30616"/>
        <dbReference type="ChEBI" id="CHEBI:43474"/>
        <dbReference type="ChEBI" id="CHEBI:456216"/>
        <dbReference type="EC" id="3.6.4.13"/>
    </reaction>
</comment>
<dbReference type="InterPro" id="IPR014001">
    <property type="entry name" value="Helicase_ATP-bd"/>
</dbReference>
<keyword evidence="17" id="KW-0732">Signal</keyword>
<feature type="compositionally biased region" description="Basic and acidic residues" evidence="15">
    <location>
        <begin position="812"/>
        <end position="821"/>
    </location>
</feature>
<dbReference type="PANTHER" id="PTHR18934:SF91">
    <property type="entry name" value="PRE-MRNA-SPLICING FACTOR ATP-DEPENDENT RNA HELICASE PRP16"/>
    <property type="match status" value="1"/>
</dbReference>
<evidence type="ECO:0000256" key="3">
    <source>
        <dbReference type="ARBA" id="ARBA00012552"/>
    </source>
</evidence>
<sequence length="1937" mass="214584">MLFQNLHFSAFLLLIFCSSAVSLNPDGLSLLSLKSAVDGGGGAAFPDWNEDDTTPCHWTGISCMNISGSNDPRVVGISIGGKNLRGYIPSELGGLIYLRRLNLHGNNFYGSIPDQLFNASSLHSIFLYSNNLSGSLPPSLCTLPRLQNLDLSSNSLSGELPKFLRNCRELQRLILAGNKFAGEISEGIFPELANLEQLDLSANQFNGSIPNDMGELKSLSGTLNLSFNHFSGKIPKTLGDLPLTVSFDLRHNDLSDDTSVIQGGSDDNNGVSERKGLKPGLIILISVADAIGVAFIGLVIVYIYWKRKDSNGCSCTGKGKLGGNEKTGFCAFPCISGFPSNDSEVGSEKGGGGTSGGMSGGGEGDLVAIDKGFNFELDELLRASAYVLGKSGLGIVYKVVLGNGVPVAVRRLGEGGEQRYKEFVAEVQAIGKIKHPNIVKLRAYYWAPDEKLLISDFISNGNLASALRGKTGQPSPSLSWSTRLKIAKGTARGLAYLHECSPRKFVHGDVKPSNILLDNEFQPHISDFGLNKLITITGNNPSSSGGFIGGALPYLKPPQPEKINNYRAPEARVPGGRPTQKWDVYSFGVVLLELLTGKSPELSSPTSSTSTEILDLVRWVRNGFDEESPLSDMVDPVLLQEVHAKKEVLAAFHIALGCTEADPEIRPRMKTVSENLEKGNGDSGPFDPNKSTDTLEPEDSSIGGLLVPEKDRVVFRPQRKSILGLDALANAKRLESKVDGSFKVPKERVSSVAASLGEDEEKSSSSGIDEVEDGTSNSVRSFTNRRYRELASTKTSNSGSVVTEEVQTSEALPRHRADKLIKVPTASTGSSRSRSPTFDNANDDRHRYYKSSSRETRNRHGSDREGRTPRESSHSEERERSGDYGRKRSRYDRSMRSPGRSDWDDGRWEWEDTPRRDGRSSSSRDHRHFPSPKFVGASPDARLVSPWLGGRTPNSSEAAASPWDSIAPSPTPIRASGSSARSASSRYGGRYNQVNSSLDKDEENGMGNISEDQNHEISESMRLEMEYNSDRAWYDREEGSTIYDADRSSSYFLGDEASFQKKEAELAKRLVRRDGSQMTLAQSKKFSQLTADNAQWEDRQLLRSGAVRGTEVQTEFDDEEERKVILLVHDTKPPFLDGRIVYTKQAEPIMPLKDPTSDMAIIARKGSNLVREIHEKQSMNKSRQRFWELAGSKLGEILGVEKTAEQIDADTAVVGEEGEIDFKEDAKFAQHLKKGEAVSDFAKSKTLAQQRQYLPIFSVREELLQVIRENQVVVVVGETGSGKTTQLTQYLHEDEYTANGIVGCTQPRRVAAMSVAKRVSEEMETELGDKVGYAIRFEDVTGPNTVIKYMTDGVLLRETLKDSDLEKYRTDVLFGILKKVVARRRDFKLIVTSATLNAQKFSDFFGSVPIFHIPGRTFPVQTLYSKTPCEDYVEAAVKQALTIHITSAPGDILIFMTGQDEIEATCYALAERMEQHATKKEIPKLLILPIYSQLPADLQAKIFQKAEDGARKCIVATNIAETSLTVDGIFYVIDTGYGKIKVYNPRMGMDALQVFPVSRAAADQRAGRAGRTGPGTCYRLYTESAYLNEMLPSPVPEIQRTNLGNVVLLLKSLKIDNLLDFDFMDPPPQENILNSMYQLWVLGALNNVGDLTDLGWKMVEFPLDPPLAKMLLMGEQLECINEVLTIVSMLSVPSVFFRPKDRAEESDAAREKFFVPESDHLTLLNVYQQWKANQYRGDWCNDHFLHVKGLRKAREVRSQLLDILKTLKIPLTSCGPDWDVVRKAICSAYFHNSARLKGVGEYVNCRNGMPCHLHPSSAIYGLGYTPDYVVYHELILTAKEYMQCATAVEPQWLAELGPMFFSVKDSDTSMLEHKKKQKQEKSAMEEEMENLRKVHEIRDREIKEKERKKRAKEQQRVSMPGLKQGSSTYLRPKKLGL</sequence>
<feature type="compositionally biased region" description="Polar residues" evidence="15">
    <location>
        <begin position="825"/>
        <end position="840"/>
    </location>
</feature>
<dbReference type="InterPro" id="IPR027417">
    <property type="entry name" value="P-loop_NTPase"/>
</dbReference>
<feature type="domain" description="Helicase C-terminal" evidence="20">
    <location>
        <begin position="1436"/>
        <end position="1614"/>
    </location>
</feature>
<evidence type="ECO:0000256" key="4">
    <source>
        <dbReference type="ARBA" id="ARBA00022614"/>
    </source>
</evidence>
<keyword evidence="10" id="KW-0067">ATP-binding</keyword>
<keyword evidence="11 16" id="KW-1133">Transmembrane helix</keyword>
<feature type="region of interest" description="Disordered" evidence="15">
    <location>
        <begin position="674"/>
        <end position="703"/>
    </location>
</feature>
<feature type="compositionally biased region" description="Polar residues" evidence="15">
    <location>
        <begin position="792"/>
        <end position="810"/>
    </location>
</feature>
<dbReference type="Pfam" id="PF21010">
    <property type="entry name" value="HA2_C"/>
    <property type="match status" value="1"/>
</dbReference>
<dbReference type="PROSITE" id="PS00108">
    <property type="entry name" value="PROTEIN_KINASE_ST"/>
    <property type="match status" value="1"/>
</dbReference>
<evidence type="ECO:0000256" key="8">
    <source>
        <dbReference type="ARBA" id="ARBA00022801"/>
    </source>
</evidence>
<dbReference type="Gene3D" id="1.20.120.1080">
    <property type="match status" value="1"/>
</dbReference>
<keyword evidence="4" id="KW-0433">Leucine-rich repeat</keyword>
<evidence type="ECO:0000256" key="1">
    <source>
        <dbReference type="ARBA" id="ARBA00004370"/>
    </source>
</evidence>
<dbReference type="InterPro" id="IPR011709">
    <property type="entry name" value="DEAD-box_helicase_OB_fold"/>
</dbReference>
<evidence type="ECO:0000256" key="7">
    <source>
        <dbReference type="ARBA" id="ARBA00022741"/>
    </source>
</evidence>
<dbReference type="InterPro" id="IPR013210">
    <property type="entry name" value="LRR_N_plant-typ"/>
</dbReference>
<dbReference type="Gene3D" id="3.40.50.300">
    <property type="entry name" value="P-loop containing nucleotide triphosphate hydrolases"/>
    <property type="match status" value="2"/>
</dbReference>
<feature type="compositionally biased region" description="Low complexity" evidence="15">
    <location>
        <begin position="974"/>
        <end position="991"/>
    </location>
</feature>
<feature type="domain" description="Helicase ATP-binding" evidence="19">
    <location>
        <begin position="1264"/>
        <end position="1414"/>
    </location>
</feature>
<dbReference type="Pfam" id="PF08263">
    <property type="entry name" value="LRRNT_2"/>
    <property type="match status" value="1"/>
</dbReference>
<dbReference type="InterPro" id="IPR001611">
    <property type="entry name" value="Leu-rich_rpt"/>
</dbReference>
<feature type="compositionally biased region" description="Basic and acidic residues" evidence="15">
    <location>
        <begin position="842"/>
        <end position="924"/>
    </location>
</feature>
<feature type="compositionally biased region" description="Polar residues" evidence="15">
    <location>
        <begin position="774"/>
        <end position="784"/>
    </location>
</feature>
<organism evidence="21 22">
    <name type="scientific">Rehmannia glutinosa</name>
    <name type="common">Chinese foxglove</name>
    <dbReference type="NCBI Taxonomy" id="99300"/>
    <lineage>
        <taxon>Eukaryota</taxon>
        <taxon>Viridiplantae</taxon>
        <taxon>Streptophyta</taxon>
        <taxon>Embryophyta</taxon>
        <taxon>Tracheophyta</taxon>
        <taxon>Spermatophyta</taxon>
        <taxon>Magnoliopsida</taxon>
        <taxon>eudicotyledons</taxon>
        <taxon>Gunneridae</taxon>
        <taxon>Pentapetalae</taxon>
        <taxon>asterids</taxon>
        <taxon>lamiids</taxon>
        <taxon>Lamiales</taxon>
        <taxon>Orobanchaceae</taxon>
        <taxon>Rehmannieae</taxon>
        <taxon>Rehmannia</taxon>
    </lineage>
</organism>
<feature type="transmembrane region" description="Helical" evidence="16">
    <location>
        <begin position="281"/>
        <end position="305"/>
    </location>
</feature>
<feature type="compositionally biased region" description="Basic and acidic residues" evidence="15">
    <location>
        <begin position="1879"/>
        <end position="1905"/>
    </location>
</feature>
<dbReference type="InterPro" id="IPR001650">
    <property type="entry name" value="Helicase_C-like"/>
</dbReference>
<dbReference type="SUPFAM" id="SSF56112">
    <property type="entry name" value="Protein kinase-like (PK-like)"/>
    <property type="match status" value="1"/>
</dbReference>